<dbReference type="GO" id="GO:0022857">
    <property type="term" value="F:transmembrane transporter activity"/>
    <property type="evidence" value="ECO:0007669"/>
    <property type="project" value="TreeGrafter"/>
</dbReference>
<feature type="domain" description="MacB-like periplasmic core" evidence="8">
    <location>
        <begin position="106"/>
        <end position="331"/>
    </location>
</feature>
<feature type="domain" description="ABC3 transporter permease C-terminal" evidence="7">
    <location>
        <begin position="765"/>
        <end position="877"/>
    </location>
</feature>
<feature type="transmembrane region" description="Helical" evidence="6">
    <location>
        <begin position="107"/>
        <end position="127"/>
    </location>
</feature>
<keyword evidence="4 6" id="KW-1133">Transmembrane helix</keyword>
<evidence type="ECO:0000256" key="5">
    <source>
        <dbReference type="ARBA" id="ARBA00023136"/>
    </source>
</evidence>
<dbReference type="PANTHER" id="PTHR30572">
    <property type="entry name" value="MEMBRANE COMPONENT OF TRANSPORTER-RELATED"/>
    <property type="match status" value="1"/>
</dbReference>
<dbReference type="Pfam" id="PF02687">
    <property type="entry name" value="FtsX"/>
    <property type="match status" value="2"/>
</dbReference>
<evidence type="ECO:0000256" key="1">
    <source>
        <dbReference type="ARBA" id="ARBA00004651"/>
    </source>
</evidence>
<feature type="transmembrane region" description="Helical" evidence="6">
    <location>
        <begin position="765"/>
        <end position="786"/>
    </location>
</feature>
<feature type="transmembrane region" description="Helical" evidence="6">
    <location>
        <begin position="467"/>
        <end position="494"/>
    </location>
</feature>
<evidence type="ECO:0000259" key="7">
    <source>
        <dbReference type="Pfam" id="PF02687"/>
    </source>
</evidence>
<dbReference type="GO" id="GO:0005886">
    <property type="term" value="C:plasma membrane"/>
    <property type="evidence" value="ECO:0007669"/>
    <property type="project" value="UniProtKB-SubCell"/>
</dbReference>
<proteinExistence type="predicted"/>
<dbReference type="Pfam" id="PF12704">
    <property type="entry name" value="MacB_PCD"/>
    <property type="match status" value="2"/>
</dbReference>
<sequence length="884" mass="99118">MRNTETQDPNAGPHPPRWADWLLERFVAPHLLEDVQGDLHEVFYKQTEDAGLANARRAFVWAVLNYLNPFFLKRKPEAYSKPTNTTMIRNYFKIAFRNLVRNKSYTVINVSGLALGMTCGILIFMLVKYHLSFDTFHANSDRIYRFVTEQHRETISYRANVPSPLGKVFRNDYTFGEKVARIATAEDVVLTVKEGSEIRKFKESEGVAFTEPDFFDIFNYPLLKGDRSTVLRDPNTAIVTEKMARKLFGEVDPMNKLFRLDNKVDFRVTGVLKDLPITTDRKTEIYASYNTLKQYNDWLASDDAWGGINSAMQCFVRLRPGVSPDKVEKVLPAYVKKYRPTNKNVHHYKLQPLTDIHFNARYGGVITKTNLWVLGCIGLFLIITACVNFINLATAQALKRSKEVGVRKVLGSFRGQLFWQFIAETGLITTVAVGLACLASALLLPFINDWFKVQIAVNAISDWPFMLFLPLLTLVVTFFAGSYPGLILAGFQPVMALKGKLSQQNIGGFNTRRTLIVGQFAISQVLIIGMIVITNQMRYSTQSDLGFNKDAVVMLPVATESDVLTMKTLKSQFSQIPGVQTVSVCQSAPASNYNVWNTSPKYDNRAEDEAFSVSVKAADEQYIPMFGLKIVAGRNLFPSDTAKEFIVNEMFARKLGLKASDEVIGKALSLNDGNTKGTIVGVIADFHDRSFHEDINAVCITTAPDLYASYALKINSATVQPTLAALEKTWSDRHPDQVYDYQFLEEHIANFYATEDLMLKLIQTFAAIAIFIGCLGLYGLVSFMAAQKTKEIGIRKVLGSSMGQILWIFAKEFSRLILIAFIVAAPVAYYAMTAWLKNFIFRVDLGVGIFISAIVGTFLIAFMTVGFQSIKAALMNPVKALRSE</sequence>
<feature type="transmembrane region" description="Helical" evidence="6">
    <location>
        <begin position="371"/>
        <end position="393"/>
    </location>
</feature>
<evidence type="ECO:0000256" key="2">
    <source>
        <dbReference type="ARBA" id="ARBA00022475"/>
    </source>
</evidence>
<keyword evidence="2" id="KW-1003">Cell membrane</keyword>
<gene>
    <name evidence="9" type="ORF">F0P93_06330</name>
</gene>
<reference evidence="9 10" key="1">
    <citation type="submission" date="2019-09" db="EMBL/GenBank/DDBJ databases">
        <title>Genome Sequence of Larkinella sp MA1.</title>
        <authorList>
            <person name="Srinivasan S."/>
        </authorList>
    </citation>
    <scope>NUCLEOTIDE SEQUENCE [LARGE SCALE GENOMIC DNA]</scope>
    <source>
        <strain evidence="9 10">MA1</strain>
    </source>
</reference>
<name>A0A5N1JLH8_9BACT</name>
<dbReference type="EMBL" id="VTWS01000001">
    <property type="protein sequence ID" value="KAA9357350.1"/>
    <property type="molecule type" value="Genomic_DNA"/>
</dbReference>
<feature type="transmembrane region" description="Helical" evidence="6">
    <location>
        <begin position="515"/>
        <end position="533"/>
    </location>
</feature>
<evidence type="ECO:0000256" key="3">
    <source>
        <dbReference type="ARBA" id="ARBA00022692"/>
    </source>
</evidence>
<evidence type="ECO:0000313" key="10">
    <source>
        <dbReference type="Proteomes" id="UP000326344"/>
    </source>
</evidence>
<feature type="domain" description="MacB-like periplasmic core" evidence="8">
    <location>
        <begin position="522"/>
        <end position="692"/>
    </location>
</feature>
<dbReference type="InterPro" id="IPR003838">
    <property type="entry name" value="ABC3_permease_C"/>
</dbReference>
<feature type="transmembrane region" description="Helical" evidence="6">
    <location>
        <begin position="816"/>
        <end position="835"/>
    </location>
</feature>
<comment type="subcellular location">
    <subcellularLocation>
        <location evidence="1">Cell membrane</location>
        <topology evidence="1">Multi-pass membrane protein</topology>
    </subcellularLocation>
</comment>
<dbReference type="RefSeq" id="WP_150875495.1">
    <property type="nucleotide sequence ID" value="NZ_VTWS01000001.1"/>
</dbReference>
<comment type="caution">
    <text evidence="9">The sequence shown here is derived from an EMBL/GenBank/DDBJ whole genome shotgun (WGS) entry which is preliminary data.</text>
</comment>
<feature type="transmembrane region" description="Helical" evidence="6">
    <location>
        <begin position="847"/>
        <end position="867"/>
    </location>
</feature>
<evidence type="ECO:0000259" key="8">
    <source>
        <dbReference type="Pfam" id="PF12704"/>
    </source>
</evidence>
<evidence type="ECO:0000256" key="4">
    <source>
        <dbReference type="ARBA" id="ARBA00022989"/>
    </source>
</evidence>
<keyword evidence="5 6" id="KW-0472">Membrane</keyword>
<feature type="domain" description="ABC3 transporter permease C-terminal" evidence="7">
    <location>
        <begin position="376"/>
        <end position="491"/>
    </location>
</feature>
<accession>A0A5N1JLH8</accession>
<evidence type="ECO:0000313" key="9">
    <source>
        <dbReference type="EMBL" id="KAA9357350.1"/>
    </source>
</evidence>
<dbReference type="PANTHER" id="PTHR30572:SF18">
    <property type="entry name" value="ABC-TYPE MACROLIDE FAMILY EXPORT SYSTEM PERMEASE COMPONENT 2"/>
    <property type="match status" value="1"/>
</dbReference>
<protein>
    <submittedName>
        <fullName evidence="9">FtsX-like permease family protein</fullName>
    </submittedName>
</protein>
<keyword evidence="10" id="KW-1185">Reference proteome</keyword>
<dbReference type="Proteomes" id="UP000326344">
    <property type="component" value="Unassembled WGS sequence"/>
</dbReference>
<dbReference type="NCBIfam" id="NF038404">
    <property type="entry name" value="perm_prefix_2"/>
    <property type="match status" value="1"/>
</dbReference>
<organism evidence="9 10">
    <name type="scientific">Larkinella humicola</name>
    <dbReference type="NCBI Taxonomy" id="2607654"/>
    <lineage>
        <taxon>Bacteria</taxon>
        <taxon>Pseudomonadati</taxon>
        <taxon>Bacteroidota</taxon>
        <taxon>Cytophagia</taxon>
        <taxon>Cytophagales</taxon>
        <taxon>Spirosomataceae</taxon>
        <taxon>Larkinella</taxon>
    </lineage>
</organism>
<evidence type="ECO:0000256" key="6">
    <source>
        <dbReference type="SAM" id="Phobius"/>
    </source>
</evidence>
<dbReference type="InterPro" id="IPR050250">
    <property type="entry name" value="Macrolide_Exporter_MacB"/>
</dbReference>
<dbReference type="InterPro" id="IPR047699">
    <property type="entry name" value="Permease_put_prefix"/>
</dbReference>
<dbReference type="AlphaFoldDB" id="A0A5N1JLH8"/>
<keyword evidence="3 6" id="KW-0812">Transmembrane</keyword>
<dbReference type="InterPro" id="IPR025857">
    <property type="entry name" value="MacB_PCD"/>
</dbReference>
<feature type="transmembrane region" description="Helical" evidence="6">
    <location>
        <begin position="417"/>
        <end position="447"/>
    </location>
</feature>